<feature type="transmembrane region" description="Helical" evidence="1">
    <location>
        <begin position="422"/>
        <end position="443"/>
    </location>
</feature>
<comment type="caution">
    <text evidence="2">The sequence shown here is derived from an EMBL/GenBank/DDBJ whole genome shotgun (WGS) entry which is preliminary data.</text>
</comment>
<feature type="transmembrane region" description="Helical" evidence="1">
    <location>
        <begin position="231"/>
        <end position="254"/>
    </location>
</feature>
<feature type="transmembrane region" description="Helical" evidence="1">
    <location>
        <begin position="295"/>
        <end position="314"/>
    </location>
</feature>
<dbReference type="EMBL" id="DQAY01000203">
    <property type="protein sequence ID" value="HCO27660.1"/>
    <property type="molecule type" value="Genomic_DNA"/>
</dbReference>
<dbReference type="AlphaFoldDB" id="A0A3D3RJ28"/>
<feature type="transmembrane region" description="Helical" evidence="1">
    <location>
        <begin position="381"/>
        <end position="402"/>
    </location>
</feature>
<feature type="transmembrane region" description="Helical" evidence="1">
    <location>
        <begin position="37"/>
        <end position="57"/>
    </location>
</feature>
<feature type="transmembrane region" description="Helical" evidence="1">
    <location>
        <begin position="455"/>
        <end position="481"/>
    </location>
</feature>
<keyword evidence="1" id="KW-0472">Membrane</keyword>
<organism evidence="2 3">
    <name type="scientific">Gimesia maris</name>
    <dbReference type="NCBI Taxonomy" id="122"/>
    <lineage>
        <taxon>Bacteria</taxon>
        <taxon>Pseudomonadati</taxon>
        <taxon>Planctomycetota</taxon>
        <taxon>Planctomycetia</taxon>
        <taxon>Planctomycetales</taxon>
        <taxon>Planctomycetaceae</taxon>
        <taxon>Gimesia</taxon>
    </lineage>
</organism>
<keyword evidence="1" id="KW-0812">Transmembrane</keyword>
<feature type="transmembrane region" description="Helical" evidence="1">
    <location>
        <begin position="501"/>
        <end position="522"/>
    </location>
</feature>
<protein>
    <recommendedName>
        <fullName evidence="4">NADH:ubiquinone oxidoreductase subunit L</fullName>
    </recommendedName>
</protein>
<evidence type="ECO:0000313" key="3">
    <source>
        <dbReference type="Proteomes" id="UP000263642"/>
    </source>
</evidence>
<feature type="transmembrane region" description="Helical" evidence="1">
    <location>
        <begin position="266"/>
        <end position="289"/>
    </location>
</feature>
<feature type="transmembrane region" description="Helical" evidence="1">
    <location>
        <begin position="326"/>
        <end position="344"/>
    </location>
</feature>
<evidence type="ECO:0000256" key="1">
    <source>
        <dbReference type="SAM" id="Phobius"/>
    </source>
</evidence>
<dbReference type="Proteomes" id="UP000263642">
    <property type="component" value="Unassembled WGS sequence"/>
</dbReference>
<feature type="transmembrane region" description="Helical" evidence="1">
    <location>
        <begin position="601"/>
        <end position="622"/>
    </location>
</feature>
<accession>A0A3D3RJ28</accession>
<name>A0A3D3RJ28_9PLAN</name>
<feature type="transmembrane region" description="Helical" evidence="1">
    <location>
        <begin position="88"/>
        <end position="111"/>
    </location>
</feature>
<keyword evidence="1" id="KW-1133">Transmembrane helix</keyword>
<gene>
    <name evidence="2" type="ORF">DIT97_33400</name>
</gene>
<evidence type="ECO:0000313" key="2">
    <source>
        <dbReference type="EMBL" id="HCO27660.1"/>
    </source>
</evidence>
<reference evidence="2 3" key="1">
    <citation type="journal article" date="2018" name="Nat. Biotechnol.">
        <title>A standardized bacterial taxonomy based on genome phylogeny substantially revises the tree of life.</title>
        <authorList>
            <person name="Parks D.H."/>
            <person name="Chuvochina M."/>
            <person name="Waite D.W."/>
            <person name="Rinke C."/>
            <person name="Skarshewski A."/>
            <person name="Chaumeil P.A."/>
            <person name="Hugenholtz P."/>
        </authorList>
    </citation>
    <scope>NUCLEOTIDE SEQUENCE [LARGE SCALE GENOMIC DNA]</scope>
    <source>
        <strain evidence="2">UBA9375</strain>
    </source>
</reference>
<proteinExistence type="predicted"/>
<feature type="transmembrane region" description="Helical" evidence="1">
    <location>
        <begin position="350"/>
        <end position="369"/>
    </location>
</feature>
<feature type="transmembrane region" description="Helical" evidence="1">
    <location>
        <begin position="131"/>
        <end position="160"/>
    </location>
</feature>
<feature type="transmembrane region" description="Helical" evidence="1">
    <location>
        <begin position="181"/>
        <end position="200"/>
    </location>
</feature>
<evidence type="ECO:0008006" key="4">
    <source>
        <dbReference type="Google" id="ProtNLM"/>
    </source>
</evidence>
<sequence>MDKTITVLLQLSLITPFVMLLIAALVTCGVLRGKPRWPTVAGIALTSLVAVSCLCFFSSRLEQQTYSLTLVNWLALAGESSPQLQIGVLFDPVSLAFYGLISLASLFFLLLSPKSENRPDSECRYSWPLYLSGFSAAIGIVLSTGFLELLFFWMILSISLNLLHEVNFQSESAAEPVSRHWWGWNAFSDAMLLLAVFLIHTNFSSLDFVKTLQPAAIQTVLAQNRVALPGIGVTLFLAAVPRLGLFPASALVICNSRPWPGRSLAALNLLAMPVGLFLLIRCAPLLLAIEATRTLIIQLAIISTVLTGFSAFSLMRRSDWARCLSWLAATLTGIIVATLGFSDLEFLTDLLPLIVVQFCVISVLISLVCRQNQQSISEENLPAIRVCLLLLLAAALTDLGIILNPLITASAVVTEVRNEVLIWMMLPLVGVYIFGLGRFYFALSRQTTIKSSEQFPTILLWGITGLICLLTIAMLFPLPLVPRFWQTPLMDSASDLFERDWLFFSFYFLSVLVAIILAWMTAPKTTGKSGERTSSSLLQLGETHYHASSILNKACIQPLNFLVKCVTFLDDWVTTILSRSMLEKLPGFWGKLLSQMQNGQTAFPTLVLIFTMSILIFVLMVLQI</sequence>
<feature type="transmembrane region" description="Helical" evidence="1">
    <location>
        <begin position="7"/>
        <end position="31"/>
    </location>
</feature>